<dbReference type="WBParaSite" id="ACAC_0000726201-mRNA-1">
    <property type="protein sequence ID" value="ACAC_0000726201-mRNA-1"/>
    <property type="gene ID" value="ACAC_0000726201"/>
</dbReference>
<name>A0A0K0DAG1_ANGCA</name>
<feature type="region of interest" description="Disordered" evidence="1">
    <location>
        <begin position="58"/>
        <end position="81"/>
    </location>
</feature>
<sequence length="81" mass="9289">MVHQTSLVAVSRPRRIVYHHGDIYSALSQLLIDNNVEDKEDNEPGEQPILCVGQYKEAEKENEDRDQDEYDDEAVDLVSSE</sequence>
<reference evidence="3" key="2">
    <citation type="submission" date="2017-02" db="UniProtKB">
        <authorList>
            <consortium name="WormBaseParasite"/>
        </authorList>
    </citation>
    <scope>IDENTIFICATION</scope>
</reference>
<keyword evidence="2" id="KW-1185">Reference proteome</keyword>
<evidence type="ECO:0000313" key="2">
    <source>
        <dbReference type="Proteomes" id="UP000035642"/>
    </source>
</evidence>
<protein>
    <submittedName>
        <fullName evidence="3">Histone deacetylase 14</fullName>
    </submittedName>
</protein>
<feature type="compositionally biased region" description="Acidic residues" evidence="1">
    <location>
        <begin position="64"/>
        <end position="75"/>
    </location>
</feature>
<dbReference type="AlphaFoldDB" id="A0A0K0DAG1"/>
<proteinExistence type="predicted"/>
<organism evidence="2 3">
    <name type="scientific">Angiostrongylus cantonensis</name>
    <name type="common">Rat lungworm</name>
    <dbReference type="NCBI Taxonomy" id="6313"/>
    <lineage>
        <taxon>Eukaryota</taxon>
        <taxon>Metazoa</taxon>
        <taxon>Ecdysozoa</taxon>
        <taxon>Nematoda</taxon>
        <taxon>Chromadorea</taxon>
        <taxon>Rhabditida</taxon>
        <taxon>Rhabditina</taxon>
        <taxon>Rhabditomorpha</taxon>
        <taxon>Strongyloidea</taxon>
        <taxon>Metastrongylidae</taxon>
        <taxon>Angiostrongylus</taxon>
    </lineage>
</organism>
<evidence type="ECO:0000256" key="1">
    <source>
        <dbReference type="SAM" id="MobiDB-lite"/>
    </source>
</evidence>
<reference evidence="2" key="1">
    <citation type="submission" date="2012-09" db="EMBL/GenBank/DDBJ databases">
        <authorList>
            <person name="Martin A.A."/>
        </authorList>
    </citation>
    <scope>NUCLEOTIDE SEQUENCE</scope>
</reference>
<evidence type="ECO:0000313" key="3">
    <source>
        <dbReference type="WBParaSite" id="ACAC_0000726201-mRNA-1"/>
    </source>
</evidence>
<dbReference type="Proteomes" id="UP000035642">
    <property type="component" value="Unassembled WGS sequence"/>
</dbReference>
<accession>A0A0K0DAG1</accession>